<keyword evidence="3" id="KW-1185">Reference proteome</keyword>
<dbReference type="Proteomes" id="UP000299102">
    <property type="component" value="Unassembled WGS sequence"/>
</dbReference>
<dbReference type="EMBL" id="BGZK01000562">
    <property type="protein sequence ID" value="GBP50288.1"/>
    <property type="molecule type" value="Genomic_DNA"/>
</dbReference>
<dbReference type="AlphaFoldDB" id="A0A4C1WFZ1"/>
<organism evidence="2 3">
    <name type="scientific">Eumeta variegata</name>
    <name type="common">Bagworm moth</name>
    <name type="synonym">Eumeta japonica</name>
    <dbReference type="NCBI Taxonomy" id="151549"/>
    <lineage>
        <taxon>Eukaryota</taxon>
        <taxon>Metazoa</taxon>
        <taxon>Ecdysozoa</taxon>
        <taxon>Arthropoda</taxon>
        <taxon>Hexapoda</taxon>
        <taxon>Insecta</taxon>
        <taxon>Pterygota</taxon>
        <taxon>Neoptera</taxon>
        <taxon>Endopterygota</taxon>
        <taxon>Lepidoptera</taxon>
        <taxon>Glossata</taxon>
        <taxon>Ditrysia</taxon>
        <taxon>Tineoidea</taxon>
        <taxon>Psychidae</taxon>
        <taxon>Oiketicinae</taxon>
        <taxon>Eumeta</taxon>
    </lineage>
</organism>
<gene>
    <name evidence="2" type="ORF">EVAR_40830_1</name>
</gene>
<evidence type="ECO:0000256" key="1">
    <source>
        <dbReference type="SAM" id="MobiDB-lite"/>
    </source>
</evidence>
<feature type="region of interest" description="Disordered" evidence="1">
    <location>
        <begin position="1"/>
        <end position="37"/>
    </location>
</feature>
<protein>
    <submittedName>
        <fullName evidence="2">Uncharacterized protein</fullName>
    </submittedName>
</protein>
<evidence type="ECO:0000313" key="3">
    <source>
        <dbReference type="Proteomes" id="UP000299102"/>
    </source>
</evidence>
<accession>A0A4C1WFZ1</accession>
<comment type="caution">
    <text evidence="2">The sequence shown here is derived from an EMBL/GenBank/DDBJ whole genome shotgun (WGS) entry which is preliminary data.</text>
</comment>
<proteinExistence type="predicted"/>
<name>A0A4C1WFZ1_EUMVA</name>
<reference evidence="2 3" key="1">
    <citation type="journal article" date="2019" name="Commun. Biol.">
        <title>The bagworm genome reveals a unique fibroin gene that provides high tensile strength.</title>
        <authorList>
            <person name="Kono N."/>
            <person name="Nakamura H."/>
            <person name="Ohtoshi R."/>
            <person name="Tomita M."/>
            <person name="Numata K."/>
            <person name="Arakawa K."/>
        </authorList>
    </citation>
    <scope>NUCLEOTIDE SEQUENCE [LARGE SCALE GENOMIC DNA]</scope>
</reference>
<evidence type="ECO:0000313" key="2">
    <source>
        <dbReference type="EMBL" id="GBP50288.1"/>
    </source>
</evidence>
<sequence>MKSDAENEKGTGVGTKCEPGLQARARPASKSGAVPELKSETKLELTARSFNIKHEEMYTRSAIADGPLLRVDSVKPNSLNCFISPEVFVGREEGAVTQTIKSFGRPYCAICQFVICQIRLTACDTRRRWTPTRRRRNRVARAAATPGGTSVM</sequence>